<dbReference type="RefSeq" id="WP_199020724.1">
    <property type="nucleotide sequence ID" value="NZ_JAELUP010000103.1"/>
</dbReference>
<evidence type="ECO:0000256" key="1">
    <source>
        <dbReference type="ARBA" id="ARBA00022475"/>
    </source>
</evidence>
<evidence type="ECO:0000256" key="9">
    <source>
        <dbReference type="SAM" id="MobiDB-lite"/>
    </source>
</evidence>
<protein>
    <recommendedName>
        <fullName evidence="7 8">Cell division protein FtsL</fullName>
    </recommendedName>
</protein>
<keyword evidence="2 7" id="KW-0132">Cell division</keyword>
<reference evidence="10" key="1">
    <citation type="submission" date="2020-12" db="EMBL/GenBank/DDBJ databases">
        <authorList>
            <person name="Huq M.A."/>
        </authorList>
    </citation>
    <scope>NUCLEOTIDE SEQUENCE</scope>
    <source>
        <strain evidence="10">MAHUQ-46</strain>
    </source>
</reference>
<comment type="similarity">
    <text evidence="7">Belongs to the FtsL family.</text>
</comment>
<dbReference type="Proteomes" id="UP000640274">
    <property type="component" value="Unassembled WGS sequence"/>
</dbReference>
<dbReference type="HAMAP" id="MF_00910">
    <property type="entry name" value="FtsL"/>
    <property type="match status" value="1"/>
</dbReference>
<dbReference type="Pfam" id="PF04977">
    <property type="entry name" value="DivIC"/>
    <property type="match status" value="1"/>
</dbReference>
<proteinExistence type="inferred from homology"/>
<keyword evidence="5 7" id="KW-0472">Membrane</keyword>
<keyword evidence="4 7" id="KW-1133">Transmembrane helix</keyword>
<evidence type="ECO:0000256" key="7">
    <source>
        <dbReference type="HAMAP-Rule" id="MF_00910"/>
    </source>
</evidence>
<dbReference type="InterPro" id="IPR011922">
    <property type="entry name" value="Cell_div_FtsL"/>
</dbReference>
<accession>A0A934J5C3</accession>
<feature type="region of interest" description="Disordered" evidence="9">
    <location>
        <begin position="1"/>
        <end position="25"/>
    </location>
</feature>
<organism evidence="10 11">
    <name type="scientific">Paenibacillus roseus</name>
    <dbReference type="NCBI Taxonomy" id="2798579"/>
    <lineage>
        <taxon>Bacteria</taxon>
        <taxon>Bacillati</taxon>
        <taxon>Bacillota</taxon>
        <taxon>Bacilli</taxon>
        <taxon>Bacillales</taxon>
        <taxon>Paenibacillaceae</taxon>
        <taxon>Paenibacillus</taxon>
    </lineage>
</organism>
<comment type="subcellular location">
    <subcellularLocation>
        <location evidence="7">Cell membrane</location>
        <topology evidence="7">Single-pass type II membrane protein</topology>
    </subcellularLocation>
    <text evidence="7">Localizes to the division septum where it forms a ring structure.</text>
</comment>
<dbReference type="EMBL" id="JAELUP010000103">
    <property type="protein sequence ID" value="MBJ6363150.1"/>
    <property type="molecule type" value="Genomic_DNA"/>
</dbReference>
<gene>
    <name evidence="7 10" type="primary">ftsL</name>
    <name evidence="10" type="ORF">JFN88_18260</name>
</gene>
<dbReference type="AlphaFoldDB" id="A0A934J5C3"/>
<evidence type="ECO:0000313" key="11">
    <source>
        <dbReference type="Proteomes" id="UP000640274"/>
    </source>
</evidence>
<dbReference type="GO" id="GO:0005886">
    <property type="term" value="C:plasma membrane"/>
    <property type="evidence" value="ECO:0007669"/>
    <property type="project" value="UniProtKB-SubCell"/>
</dbReference>
<keyword evidence="6 7" id="KW-0131">Cell cycle</keyword>
<dbReference type="InterPro" id="IPR007060">
    <property type="entry name" value="FtsL/DivIC"/>
</dbReference>
<keyword evidence="1 7" id="KW-1003">Cell membrane</keyword>
<feature type="transmembrane region" description="Helical" evidence="7">
    <location>
        <begin position="39"/>
        <end position="60"/>
    </location>
</feature>
<comment type="caution">
    <text evidence="10">The sequence shown here is derived from an EMBL/GenBank/DDBJ whole genome shotgun (WGS) entry which is preliminary data.</text>
</comment>
<comment type="function">
    <text evidence="7">Essential cell division protein.</text>
</comment>
<evidence type="ECO:0000256" key="8">
    <source>
        <dbReference type="NCBIfam" id="TIGR02209"/>
    </source>
</evidence>
<evidence type="ECO:0000256" key="6">
    <source>
        <dbReference type="ARBA" id="ARBA00023306"/>
    </source>
</evidence>
<keyword evidence="11" id="KW-1185">Reference proteome</keyword>
<evidence type="ECO:0000313" key="10">
    <source>
        <dbReference type="EMBL" id="MBJ6363150.1"/>
    </source>
</evidence>
<evidence type="ECO:0000256" key="2">
    <source>
        <dbReference type="ARBA" id="ARBA00022618"/>
    </source>
</evidence>
<keyword evidence="3 7" id="KW-0812">Transmembrane</keyword>
<evidence type="ECO:0000256" key="4">
    <source>
        <dbReference type="ARBA" id="ARBA00022989"/>
    </source>
</evidence>
<sequence length="120" mass="13967">MAYMHGNLALKPKKQPEQPRVQRKQTVVRRKSIPVQEKLLYLFTILVCVFVAGAIIFRYAQIYQINLDIKELNRQQVEMSADIKELQKQVEQLSDPEVIRKKAMDQGMVQSEEPITVKVN</sequence>
<evidence type="ECO:0000256" key="5">
    <source>
        <dbReference type="ARBA" id="ARBA00023136"/>
    </source>
</evidence>
<dbReference type="NCBIfam" id="TIGR02209">
    <property type="entry name" value="ftsL_broad"/>
    <property type="match status" value="1"/>
</dbReference>
<name>A0A934J5C3_9BACL</name>
<dbReference type="GO" id="GO:0043093">
    <property type="term" value="P:FtsZ-dependent cytokinesis"/>
    <property type="evidence" value="ECO:0007669"/>
    <property type="project" value="UniProtKB-UniRule"/>
</dbReference>
<evidence type="ECO:0000256" key="3">
    <source>
        <dbReference type="ARBA" id="ARBA00022692"/>
    </source>
</evidence>
<dbReference type="GO" id="GO:0032153">
    <property type="term" value="C:cell division site"/>
    <property type="evidence" value="ECO:0007669"/>
    <property type="project" value="UniProtKB-UniRule"/>
</dbReference>